<accession>A0ABW4FLE4</accession>
<comment type="caution">
    <text evidence="2">The sequence shown here is derived from an EMBL/GenBank/DDBJ whole genome shotgun (WGS) entry which is preliminary data.</text>
</comment>
<evidence type="ECO:0000313" key="3">
    <source>
        <dbReference type="Proteomes" id="UP001597145"/>
    </source>
</evidence>
<dbReference type="Proteomes" id="UP001597145">
    <property type="component" value="Unassembled WGS sequence"/>
</dbReference>
<dbReference type="EMBL" id="JBHUCP010000012">
    <property type="protein sequence ID" value="MFD1531435.1"/>
    <property type="molecule type" value="Genomic_DNA"/>
</dbReference>
<sequence>MIAVRKVPVHVWPTHYRLAAGHRLQVTMSSDDYPEIESDAPPGTVEVLVGAGGSTIRFDTVRA</sequence>
<dbReference type="Pfam" id="PF08530">
    <property type="entry name" value="PepX_C"/>
    <property type="match status" value="1"/>
</dbReference>
<dbReference type="InterPro" id="IPR008979">
    <property type="entry name" value="Galactose-bd-like_sf"/>
</dbReference>
<keyword evidence="2" id="KW-0378">Hydrolase</keyword>
<name>A0ABW4FLE4_9PSEU</name>
<keyword evidence="3" id="KW-1185">Reference proteome</keyword>
<proteinExistence type="predicted"/>
<dbReference type="RefSeq" id="WP_343978978.1">
    <property type="nucleotide sequence ID" value="NZ_BAAAJG010000010.1"/>
</dbReference>
<evidence type="ECO:0000259" key="1">
    <source>
        <dbReference type="Pfam" id="PF08530"/>
    </source>
</evidence>
<gene>
    <name evidence="2" type="ORF">ACFSCY_18515</name>
</gene>
<protein>
    <submittedName>
        <fullName evidence="2">CocE/NonD family hydrolase C-terminal non-catalytic domain-containing protein</fullName>
    </submittedName>
</protein>
<feature type="domain" description="Xaa-Pro dipeptidyl-peptidase C-terminal" evidence="1">
    <location>
        <begin position="6"/>
        <end position="47"/>
    </location>
</feature>
<dbReference type="InterPro" id="IPR013736">
    <property type="entry name" value="Xaa-Pro_dipept_C"/>
</dbReference>
<dbReference type="Gene3D" id="2.60.120.260">
    <property type="entry name" value="Galactose-binding domain-like"/>
    <property type="match status" value="1"/>
</dbReference>
<dbReference type="SUPFAM" id="SSF49785">
    <property type="entry name" value="Galactose-binding domain-like"/>
    <property type="match status" value="1"/>
</dbReference>
<dbReference type="GO" id="GO:0016787">
    <property type="term" value="F:hydrolase activity"/>
    <property type="evidence" value="ECO:0007669"/>
    <property type="project" value="UniProtKB-KW"/>
</dbReference>
<evidence type="ECO:0000313" key="2">
    <source>
        <dbReference type="EMBL" id="MFD1531435.1"/>
    </source>
</evidence>
<organism evidence="2 3">
    <name type="scientific">Pseudonocardia aurantiaca</name>
    <dbReference type="NCBI Taxonomy" id="75290"/>
    <lineage>
        <taxon>Bacteria</taxon>
        <taxon>Bacillati</taxon>
        <taxon>Actinomycetota</taxon>
        <taxon>Actinomycetes</taxon>
        <taxon>Pseudonocardiales</taxon>
        <taxon>Pseudonocardiaceae</taxon>
        <taxon>Pseudonocardia</taxon>
    </lineage>
</organism>
<reference evidence="3" key="1">
    <citation type="journal article" date="2019" name="Int. J. Syst. Evol. Microbiol.">
        <title>The Global Catalogue of Microorganisms (GCM) 10K type strain sequencing project: providing services to taxonomists for standard genome sequencing and annotation.</title>
        <authorList>
            <consortium name="The Broad Institute Genomics Platform"/>
            <consortium name="The Broad Institute Genome Sequencing Center for Infectious Disease"/>
            <person name="Wu L."/>
            <person name="Ma J."/>
        </authorList>
    </citation>
    <scope>NUCLEOTIDE SEQUENCE [LARGE SCALE GENOMIC DNA]</scope>
    <source>
        <strain evidence="3">JCM 12165</strain>
    </source>
</reference>